<dbReference type="PANTHER" id="PTHR23021:SF11">
    <property type="entry name" value="SERPENTINE RECEPTOR, CLASS T"/>
    <property type="match status" value="1"/>
</dbReference>
<dbReference type="OrthoDB" id="5873245at2759"/>
<evidence type="ECO:0000313" key="2">
    <source>
        <dbReference type="EMBL" id="RCN49791.1"/>
    </source>
</evidence>
<gene>
    <name evidence="2" type="ORF">ANCCAN_04033</name>
</gene>
<evidence type="ECO:0008006" key="4">
    <source>
        <dbReference type="Google" id="ProtNLM"/>
    </source>
</evidence>
<dbReference type="Proteomes" id="UP000252519">
    <property type="component" value="Unassembled WGS sequence"/>
</dbReference>
<dbReference type="InterPro" id="IPR019425">
    <property type="entry name" value="7TM_GPCR_serpentine_rcpt_Srt"/>
</dbReference>
<evidence type="ECO:0000256" key="1">
    <source>
        <dbReference type="SAM" id="Phobius"/>
    </source>
</evidence>
<reference evidence="2 3" key="1">
    <citation type="submission" date="2014-10" db="EMBL/GenBank/DDBJ databases">
        <title>Draft genome of the hookworm Ancylostoma caninum.</title>
        <authorList>
            <person name="Mitreva M."/>
        </authorList>
    </citation>
    <scope>NUCLEOTIDE SEQUENCE [LARGE SCALE GENOMIC DNA]</scope>
    <source>
        <strain evidence="2 3">Baltimore</strain>
    </source>
</reference>
<dbReference type="PANTHER" id="PTHR23021">
    <property type="entry name" value="SERPENTINE RECEPTOR, CLASS T"/>
    <property type="match status" value="1"/>
</dbReference>
<organism evidence="2 3">
    <name type="scientific">Ancylostoma caninum</name>
    <name type="common">Dog hookworm</name>
    <dbReference type="NCBI Taxonomy" id="29170"/>
    <lineage>
        <taxon>Eukaryota</taxon>
        <taxon>Metazoa</taxon>
        <taxon>Ecdysozoa</taxon>
        <taxon>Nematoda</taxon>
        <taxon>Chromadorea</taxon>
        <taxon>Rhabditida</taxon>
        <taxon>Rhabditina</taxon>
        <taxon>Rhabditomorpha</taxon>
        <taxon>Strongyloidea</taxon>
        <taxon>Ancylostomatidae</taxon>
        <taxon>Ancylostomatinae</taxon>
        <taxon>Ancylostoma</taxon>
    </lineage>
</organism>
<keyword evidence="1" id="KW-0812">Transmembrane</keyword>
<dbReference type="Pfam" id="PF10321">
    <property type="entry name" value="7TM_GPCR_Srt"/>
    <property type="match status" value="1"/>
</dbReference>
<sequence>MVISSQGVGIFWCSIYCYASQAINFTGDLVLLIYFFQLFLQSLFICSSTTAASLLYVYMNFFDSPRYVVIGANVVWQMSHGVHGFVYISMNRAIRTEIVALIYRGNCSSSSVEKLNNWLVVFFYYLQGPQPGMS</sequence>
<name>A0A368GZI3_ANCCA</name>
<feature type="transmembrane region" description="Helical" evidence="1">
    <location>
        <begin position="29"/>
        <end position="58"/>
    </location>
</feature>
<keyword evidence="3" id="KW-1185">Reference proteome</keyword>
<dbReference type="STRING" id="29170.A0A368GZI3"/>
<comment type="caution">
    <text evidence="2">The sequence shown here is derived from an EMBL/GenBank/DDBJ whole genome shotgun (WGS) entry which is preliminary data.</text>
</comment>
<evidence type="ECO:0000313" key="3">
    <source>
        <dbReference type="Proteomes" id="UP000252519"/>
    </source>
</evidence>
<dbReference type="EMBL" id="JOJR01000029">
    <property type="protein sequence ID" value="RCN49791.1"/>
    <property type="molecule type" value="Genomic_DNA"/>
</dbReference>
<keyword evidence="1" id="KW-1133">Transmembrane helix</keyword>
<keyword evidence="1" id="KW-0472">Membrane</keyword>
<accession>A0A368GZI3</accession>
<protein>
    <recommendedName>
        <fullName evidence="4">7TM GPCR serpentine receptor class x (Srx) domain-containing protein</fullName>
    </recommendedName>
</protein>
<dbReference type="AlphaFoldDB" id="A0A368GZI3"/>
<proteinExistence type="predicted"/>